<evidence type="ECO:0000256" key="1">
    <source>
        <dbReference type="SAM" id="MobiDB-lite"/>
    </source>
</evidence>
<feature type="domain" description="Brix" evidence="2">
    <location>
        <begin position="1"/>
        <end position="245"/>
    </location>
</feature>
<keyword evidence="3" id="KW-1185">Reference proteome</keyword>
<dbReference type="PANTHER" id="PTHR12661:SF5">
    <property type="entry name" value="SUPPRESSOR OF SWI4 1 HOMOLOG"/>
    <property type="match status" value="1"/>
</dbReference>
<evidence type="ECO:0000313" key="4">
    <source>
        <dbReference type="WBParaSite" id="SMUV_0000309801-mRNA-1"/>
    </source>
</evidence>
<dbReference type="PROSITE" id="PS50833">
    <property type="entry name" value="BRIX"/>
    <property type="match status" value="1"/>
</dbReference>
<accession>A0A0N5AFN7</accession>
<feature type="region of interest" description="Disordered" evidence="1">
    <location>
        <begin position="298"/>
        <end position="330"/>
    </location>
</feature>
<dbReference type="GO" id="GO:0000027">
    <property type="term" value="P:ribosomal large subunit assembly"/>
    <property type="evidence" value="ECO:0007669"/>
    <property type="project" value="TreeGrafter"/>
</dbReference>
<evidence type="ECO:0000313" key="3">
    <source>
        <dbReference type="Proteomes" id="UP000046393"/>
    </source>
</evidence>
<evidence type="ECO:0000259" key="2">
    <source>
        <dbReference type="PROSITE" id="PS50833"/>
    </source>
</evidence>
<dbReference type="GO" id="GO:0030687">
    <property type="term" value="C:preribosome, large subunit precursor"/>
    <property type="evidence" value="ECO:0007669"/>
    <property type="project" value="TreeGrafter"/>
</dbReference>
<feature type="compositionally biased region" description="Basic and acidic residues" evidence="1">
    <location>
        <begin position="298"/>
        <end position="316"/>
    </location>
</feature>
<proteinExistence type="predicted"/>
<dbReference type="Pfam" id="PF04427">
    <property type="entry name" value="Brix"/>
    <property type="match status" value="1"/>
</dbReference>
<dbReference type="STRING" id="451379.A0A0N5AFN7"/>
<dbReference type="Proteomes" id="UP000046393">
    <property type="component" value="Unplaced"/>
</dbReference>
<dbReference type="GO" id="GO:0006364">
    <property type="term" value="P:rRNA processing"/>
    <property type="evidence" value="ECO:0007669"/>
    <property type="project" value="InterPro"/>
</dbReference>
<organism evidence="3 4">
    <name type="scientific">Syphacia muris</name>
    <dbReference type="NCBI Taxonomy" id="451379"/>
    <lineage>
        <taxon>Eukaryota</taxon>
        <taxon>Metazoa</taxon>
        <taxon>Ecdysozoa</taxon>
        <taxon>Nematoda</taxon>
        <taxon>Chromadorea</taxon>
        <taxon>Rhabditida</taxon>
        <taxon>Spirurina</taxon>
        <taxon>Oxyuridomorpha</taxon>
        <taxon>Oxyuroidea</taxon>
        <taxon>Oxyuridae</taxon>
        <taxon>Syphacia</taxon>
    </lineage>
</organism>
<name>A0A0N5AFN7_9BILA</name>
<protein>
    <submittedName>
        <fullName evidence="4">Brix domain-containing protein</fullName>
    </submittedName>
</protein>
<dbReference type="InterPro" id="IPR045112">
    <property type="entry name" value="PPAN-like"/>
</dbReference>
<dbReference type="AlphaFoldDB" id="A0A0N5AFN7"/>
<dbReference type="GO" id="GO:0019843">
    <property type="term" value="F:rRNA binding"/>
    <property type="evidence" value="ECO:0007669"/>
    <property type="project" value="InterPro"/>
</dbReference>
<dbReference type="SMART" id="SM00879">
    <property type="entry name" value="Brix"/>
    <property type="match status" value="1"/>
</dbReference>
<reference evidence="4" key="1">
    <citation type="submission" date="2017-02" db="UniProtKB">
        <authorList>
            <consortium name="WormBaseParasite"/>
        </authorList>
    </citation>
    <scope>IDENTIFICATION</scope>
</reference>
<sequence>MVVHRDKIGKYLTRLEMELRKLMEPNSAMKLKVLKRNNLKDFIVNGAALGVSHLLVITRTEQSVMLRIIRCPQGPTLTFRIHSYTLGRHIVSSQKHPLHFQQQYEHSPLIIMNGFNDVNKKHLKLVQSMFQSMFPPIAVDTVSFKVYSHLVFAIKTVPTGISKSAKKLLQSKIPDLSKYRDISEFILNPGQLSESEFEGEQKEVELAQDLSTRGCRKGQKTNIRLIELGPRITFSLVKIVDGVNDGEVLYHAYIVKTPKEIQELRERAPLAKKARGKRLLAEEHRIIRKLTNIAAKKKEEMEAEQREKDRLIEKQRAVTGEESNEDRSGNVRSLKRKKYDLFVVIDD</sequence>
<dbReference type="InterPro" id="IPR007109">
    <property type="entry name" value="Brix"/>
</dbReference>
<dbReference type="PANTHER" id="PTHR12661">
    <property type="entry name" value="PETER PAN-RELATED"/>
    <property type="match status" value="1"/>
</dbReference>
<dbReference type="WBParaSite" id="SMUV_0000309801-mRNA-1">
    <property type="protein sequence ID" value="SMUV_0000309801-mRNA-1"/>
    <property type="gene ID" value="SMUV_0000309801"/>
</dbReference>